<reference evidence="1" key="1">
    <citation type="journal article" date="2015" name="Nature">
        <title>Complex archaea that bridge the gap between prokaryotes and eukaryotes.</title>
        <authorList>
            <person name="Spang A."/>
            <person name="Saw J.H."/>
            <person name="Jorgensen S.L."/>
            <person name="Zaremba-Niedzwiedzka K."/>
            <person name="Martijn J."/>
            <person name="Lind A.E."/>
            <person name="van Eijk R."/>
            <person name="Schleper C."/>
            <person name="Guy L."/>
            <person name="Ettema T.J."/>
        </authorList>
    </citation>
    <scope>NUCLEOTIDE SEQUENCE</scope>
</reference>
<protein>
    <submittedName>
        <fullName evidence="1">Uncharacterized protein</fullName>
    </submittedName>
</protein>
<dbReference type="AlphaFoldDB" id="A0A0F9DYX2"/>
<name>A0A0F9DYX2_9ZZZZ</name>
<comment type="caution">
    <text evidence="1">The sequence shown here is derived from an EMBL/GenBank/DDBJ whole genome shotgun (WGS) entry which is preliminary data.</text>
</comment>
<sequence length="97" mass="10729">MAEHEYLTECEYKAHLHKLALAAAVISDVPIGELQNFMIHAETLGPILAPSEWIRGGADNLREHDDLVRAAAPLVAFGQRLEKKMAEAEQAIADKLR</sequence>
<organism evidence="1">
    <name type="scientific">marine sediment metagenome</name>
    <dbReference type="NCBI Taxonomy" id="412755"/>
    <lineage>
        <taxon>unclassified sequences</taxon>
        <taxon>metagenomes</taxon>
        <taxon>ecological metagenomes</taxon>
    </lineage>
</organism>
<accession>A0A0F9DYX2</accession>
<dbReference type="EMBL" id="LAZR01039429">
    <property type="protein sequence ID" value="KKL17028.1"/>
    <property type="molecule type" value="Genomic_DNA"/>
</dbReference>
<gene>
    <name evidence="1" type="ORF">LCGC14_2489670</name>
</gene>
<evidence type="ECO:0000313" key="1">
    <source>
        <dbReference type="EMBL" id="KKL17028.1"/>
    </source>
</evidence>
<proteinExistence type="predicted"/>